<dbReference type="Pfam" id="PF17678">
    <property type="entry name" value="Glyco_hydro_92N"/>
    <property type="match status" value="1"/>
</dbReference>
<dbReference type="InterPro" id="IPR005887">
    <property type="entry name" value="GH92_a_mannosidase_put"/>
</dbReference>
<dbReference type="EMBL" id="VFOS01000005">
    <property type="protein sequence ID" value="TQL57184.1"/>
    <property type="molecule type" value="Genomic_DNA"/>
</dbReference>
<feature type="domain" description="Glycosyl hydrolase family 92 N-terminal" evidence="5">
    <location>
        <begin position="44"/>
        <end position="304"/>
    </location>
</feature>
<dbReference type="Gene3D" id="1.20.1610.10">
    <property type="entry name" value="alpha-1,2-mannosidases domains"/>
    <property type="match status" value="1"/>
</dbReference>
<evidence type="ECO:0000256" key="2">
    <source>
        <dbReference type="SAM" id="SignalP"/>
    </source>
</evidence>
<dbReference type="Pfam" id="PF16640">
    <property type="entry name" value="Big_3_5"/>
    <property type="match status" value="1"/>
</dbReference>
<evidence type="ECO:0000313" key="6">
    <source>
        <dbReference type="EMBL" id="TQL57184.1"/>
    </source>
</evidence>
<feature type="signal peptide" evidence="2">
    <location>
        <begin position="1"/>
        <end position="33"/>
    </location>
</feature>
<dbReference type="GO" id="GO:0005975">
    <property type="term" value="P:carbohydrate metabolic process"/>
    <property type="evidence" value="ECO:0007669"/>
    <property type="project" value="InterPro"/>
</dbReference>
<keyword evidence="7" id="KW-1185">Reference proteome</keyword>
<sequence length="1443" mass="151090">MNIPARTRKPLAFLATLSLAAGLVPIAATPASAAAVVADPAAVVNPFVGTSNAGNTYPGAVAPFGMLAWSPDNVNTSNGTMRTATPSGYSYDSNRTRGFSLTHVSGAGCAGLSGDIPFFPYVGAISTSPSAADTTNATTYKADYAHANESASPGTYKVTLNNGVGVELAATTRTGSGRFTFPASGDPAMLIRTSDSMLGSNNASISIDQAGRAVSGWVESGNFCGSFVGDGSLQRSYYRLYFQAEFDQPFASVGTWTNGTVSNGSTQATGGTGYTNRYPTAGNGSGGFVRFAQGATVNVRVGISYVDAAGAAANLAAENSSSKTLEQVKAETKAAWNEELRTIEIGGGTESQQRTFYTALYHSLLHPNIIEDVDGRYPRFEGLGTDGSVAVEHLPASQDHQYTTFSGWDVYRSQMQLVAWLNPKRGSDLAQSLFNQAKQFDGVWDRWTHVTGATHVMVGDPSAVSVAGMYAFGARDFDVEGAYQSLKRAATVPTDKDLSRQGRSIGVVGQRPSLDKFLQYGYYPEGCNAWGCPNETLEMAIADYSLAALAQSLGHEDDYKTFAQRSQSWQSQYNPNATATAGYVQRRNADGSWVSGFDPSKDDGFVEATGATYVWMVQHNPAGLFEVMGGNEVADERLDGYFKDDNGNWVLTGSWNNHIHANMDNEPSVAVPWLYNYLGKPWKTQETVRETVKQLWLDPADNAGGSKGIPGNDDLGEMSSWLVFAALGGYPQNPARAELAIAAPLFETIRVSPVGGQTLAINAPGASVANKYIQSVSINGQASTLNYLPADLVTGGGTVDFALSTTANTSRGTAPSDAPPSERTGENLPELRVSNGSATAYPGSPASITLSARNLPWVTSSQTITFTVSFEDEISVDTTAGTLAVSGNSTVTSPLVVRPKWGTPAGTYKGVVKAKVGNRNLREIPITVTVLSGPQRGSAKLDTSFEVGQTQVPESLAVGTQNAVDTYCCSTNPLETKVAGDGEERTGTQSVVYAVKATGPNAVATNELVSGLSSFNEPISAGTVLSYSVYPQSYMSYFSRTNTASRNVIVDVQFSDGTFLSELAPEASNGAVLTPVAQAGVLTQDEWNDIAVAFPESTYGKTIQRVVFRFGTGAGSIGSGDGYARGWIDDLAIYHEIPDLIFSDATTLSGRVGDTLGGPLVKFTGGAGAEVADYSATVAWGDGDVTDASIVTSDGGYQVVAQHVYAAPVSGEAVVTVTDPRDTQATVSLPLSVLAKDDPGPGTDPGDGSGAGYVDSTVAVKAAKTKFGKAGSLAVTVSAPGVVPAGTVSALVKGRIIGSATLKNGKATIKTSKTLAVGTHQVLLSYSPAANVKVRPSFEVTNLKVAKVTAKVKAKRIKGKLSRGSKASVKVTVTLVAKAKATGKVMILVGKKVVGSAKVKTKGGKAVVTVKTKRLTKKGKITVKYAGNATYLKKTYKTSLRVK</sequence>
<dbReference type="GO" id="GO:0030246">
    <property type="term" value="F:carbohydrate binding"/>
    <property type="evidence" value="ECO:0007669"/>
    <property type="project" value="InterPro"/>
</dbReference>
<protein>
    <submittedName>
        <fullName evidence="6">Putative alpha-1,2-mannosidase</fullName>
    </submittedName>
</protein>
<dbReference type="Gene3D" id="2.60.40.10">
    <property type="entry name" value="Immunoglobulins"/>
    <property type="match status" value="2"/>
</dbReference>
<dbReference type="OrthoDB" id="9804511at2"/>
<dbReference type="Gene3D" id="2.70.98.10">
    <property type="match status" value="1"/>
</dbReference>
<reference evidence="6 7" key="1">
    <citation type="submission" date="2019-06" db="EMBL/GenBank/DDBJ databases">
        <title>Sequencing the genomes of 1000 actinobacteria strains.</title>
        <authorList>
            <person name="Klenk H.-P."/>
        </authorList>
    </citation>
    <scope>NUCLEOTIDE SEQUENCE [LARGE SCALE GENOMIC DNA]</scope>
    <source>
        <strain evidence="6 7">DSM 4813</strain>
    </source>
</reference>
<dbReference type="SUPFAM" id="SSF48208">
    <property type="entry name" value="Six-hairpin glycosidases"/>
    <property type="match status" value="1"/>
</dbReference>
<evidence type="ECO:0000259" key="4">
    <source>
        <dbReference type="Pfam" id="PF16640"/>
    </source>
</evidence>
<organism evidence="6 7">
    <name type="scientific">Rarobacter faecitabidus</name>
    <dbReference type="NCBI Taxonomy" id="13243"/>
    <lineage>
        <taxon>Bacteria</taxon>
        <taxon>Bacillati</taxon>
        <taxon>Actinomycetota</taxon>
        <taxon>Actinomycetes</taxon>
        <taxon>Micrococcales</taxon>
        <taxon>Rarobacteraceae</taxon>
        <taxon>Rarobacter</taxon>
    </lineage>
</organism>
<dbReference type="Pfam" id="PF07971">
    <property type="entry name" value="Glyco_hydro_92"/>
    <property type="match status" value="1"/>
</dbReference>
<feature type="domain" description="Bacterial Ig-like" evidence="4">
    <location>
        <begin position="1262"/>
        <end position="1334"/>
    </location>
</feature>
<dbReference type="Gene3D" id="1.20.1050.60">
    <property type="entry name" value="alpha-1,2-mannosidase"/>
    <property type="match status" value="1"/>
</dbReference>
<gene>
    <name evidence="6" type="ORF">FB461_2305</name>
</gene>
<feature type="region of interest" description="Disordered" evidence="1">
    <location>
        <begin position="806"/>
        <end position="829"/>
    </location>
</feature>
<name>A0A542ZA18_RARFA</name>
<dbReference type="InterPro" id="IPR008928">
    <property type="entry name" value="6-hairpin_glycosidase_sf"/>
</dbReference>
<proteinExistence type="predicted"/>
<evidence type="ECO:0000256" key="1">
    <source>
        <dbReference type="SAM" id="MobiDB-lite"/>
    </source>
</evidence>
<dbReference type="PANTHER" id="PTHR12143:SF39">
    <property type="entry name" value="SECRETED PROTEIN"/>
    <property type="match status" value="1"/>
</dbReference>
<dbReference type="NCBIfam" id="TIGR01180">
    <property type="entry name" value="aman2_put"/>
    <property type="match status" value="1"/>
</dbReference>
<evidence type="ECO:0000313" key="7">
    <source>
        <dbReference type="Proteomes" id="UP000315389"/>
    </source>
</evidence>
<dbReference type="GO" id="GO:0005829">
    <property type="term" value="C:cytosol"/>
    <property type="evidence" value="ECO:0007669"/>
    <property type="project" value="TreeGrafter"/>
</dbReference>
<feature type="chain" id="PRO_5021895288" evidence="2">
    <location>
        <begin position="34"/>
        <end position="1443"/>
    </location>
</feature>
<dbReference type="Proteomes" id="UP000315389">
    <property type="component" value="Unassembled WGS sequence"/>
</dbReference>
<dbReference type="GO" id="GO:0000224">
    <property type="term" value="F:peptide-N4-(N-acetyl-beta-glucosaminyl)asparagine amidase activity"/>
    <property type="evidence" value="ECO:0007669"/>
    <property type="project" value="TreeGrafter"/>
</dbReference>
<evidence type="ECO:0000259" key="5">
    <source>
        <dbReference type="Pfam" id="PF17678"/>
    </source>
</evidence>
<keyword evidence="2" id="KW-0732">Signal</keyword>
<dbReference type="GO" id="GO:0006516">
    <property type="term" value="P:glycoprotein catabolic process"/>
    <property type="evidence" value="ECO:0007669"/>
    <property type="project" value="TreeGrafter"/>
</dbReference>
<dbReference type="InterPro" id="IPR014718">
    <property type="entry name" value="GH-type_carb-bd"/>
</dbReference>
<feature type="domain" description="Glycosyl hydrolase family 92" evidence="3">
    <location>
        <begin position="311"/>
        <end position="804"/>
    </location>
</feature>
<dbReference type="PANTHER" id="PTHR12143">
    <property type="entry name" value="PEPTIDE N-GLYCANASE PNGASE -RELATED"/>
    <property type="match status" value="1"/>
</dbReference>
<accession>A0A542ZA18</accession>
<evidence type="ECO:0000259" key="3">
    <source>
        <dbReference type="Pfam" id="PF07971"/>
    </source>
</evidence>
<dbReference type="InterPro" id="IPR012939">
    <property type="entry name" value="Glyco_hydro_92"/>
</dbReference>
<dbReference type="InterPro" id="IPR013783">
    <property type="entry name" value="Ig-like_fold"/>
</dbReference>
<dbReference type="InterPro" id="IPR041371">
    <property type="entry name" value="GH92_N"/>
</dbReference>
<dbReference type="InterPro" id="IPR050883">
    <property type="entry name" value="PNGase"/>
</dbReference>
<dbReference type="InterPro" id="IPR032109">
    <property type="entry name" value="Big_3_5"/>
</dbReference>
<comment type="caution">
    <text evidence="6">The sequence shown here is derived from an EMBL/GenBank/DDBJ whole genome shotgun (WGS) entry which is preliminary data.</text>
</comment>
<dbReference type="Gene3D" id="3.30.2080.10">
    <property type="entry name" value="GH92 mannosidase domain"/>
    <property type="match status" value="1"/>
</dbReference>